<feature type="region of interest" description="Disordered" evidence="5">
    <location>
        <begin position="626"/>
        <end position="674"/>
    </location>
</feature>
<dbReference type="GeneID" id="68103339"/>
<dbReference type="SMART" id="SM00195">
    <property type="entry name" value="DSPc"/>
    <property type="match status" value="1"/>
</dbReference>
<dbReference type="CDD" id="cd14498">
    <property type="entry name" value="DSP"/>
    <property type="match status" value="1"/>
</dbReference>
<evidence type="ECO:0000256" key="1">
    <source>
        <dbReference type="ARBA" id="ARBA00008601"/>
    </source>
</evidence>
<organism evidence="9 10">
    <name type="scientific">Naegleria lovaniensis</name>
    <name type="common">Amoeba</name>
    <dbReference type="NCBI Taxonomy" id="51637"/>
    <lineage>
        <taxon>Eukaryota</taxon>
        <taxon>Discoba</taxon>
        <taxon>Heterolobosea</taxon>
        <taxon>Tetramitia</taxon>
        <taxon>Eutetramitia</taxon>
        <taxon>Vahlkampfiidae</taxon>
        <taxon>Naegleria</taxon>
    </lineage>
</organism>
<dbReference type="SUPFAM" id="SSF52799">
    <property type="entry name" value="(Phosphotyrosine protein) phosphatases II"/>
    <property type="match status" value="1"/>
</dbReference>
<dbReference type="Gene3D" id="3.90.190.10">
    <property type="entry name" value="Protein tyrosine phosphatase superfamily"/>
    <property type="match status" value="1"/>
</dbReference>
<dbReference type="PROSITE" id="PS50056">
    <property type="entry name" value="TYR_PHOSPHATASE_2"/>
    <property type="match status" value="1"/>
</dbReference>
<keyword evidence="10" id="KW-1185">Reference proteome</keyword>
<evidence type="ECO:0000259" key="8">
    <source>
        <dbReference type="PROSITE" id="PS50206"/>
    </source>
</evidence>
<evidence type="ECO:0000259" key="6">
    <source>
        <dbReference type="PROSITE" id="PS50054"/>
    </source>
</evidence>
<proteinExistence type="inferred from homology"/>
<evidence type="ECO:0000256" key="3">
    <source>
        <dbReference type="ARBA" id="ARBA00022801"/>
    </source>
</evidence>
<dbReference type="InterPro" id="IPR001763">
    <property type="entry name" value="Rhodanese-like_dom"/>
</dbReference>
<evidence type="ECO:0000256" key="4">
    <source>
        <dbReference type="ARBA" id="ARBA00022912"/>
    </source>
</evidence>
<comment type="caution">
    <text evidence="9">The sequence shown here is derived from an EMBL/GenBank/DDBJ whole genome shotgun (WGS) entry which is preliminary data.</text>
</comment>
<dbReference type="PROSITE" id="PS50054">
    <property type="entry name" value="TYR_PHOSPHATASE_DUAL"/>
    <property type="match status" value="1"/>
</dbReference>
<evidence type="ECO:0000256" key="5">
    <source>
        <dbReference type="SAM" id="MobiDB-lite"/>
    </source>
</evidence>
<name>A0AA88KD06_NAELO</name>
<dbReference type="InterPro" id="IPR029021">
    <property type="entry name" value="Prot-tyrosine_phosphatase-like"/>
</dbReference>
<dbReference type="InterPro" id="IPR000387">
    <property type="entry name" value="Tyr_Pase_dom"/>
</dbReference>
<dbReference type="GO" id="GO:0005737">
    <property type="term" value="C:cytoplasm"/>
    <property type="evidence" value="ECO:0007669"/>
    <property type="project" value="TreeGrafter"/>
</dbReference>
<dbReference type="SUPFAM" id="SSF52821">
    <property type="entry name" value="Rhodanese/Cell cycle control phosphatase"/>
    <property type="match status" value="1"/>
</dbReference>
<dbReference type="AlphaFoldDB" id="A0AA88KD06"/>
<feature type="compositionally biased region" description="Pro residues" evidence="5">
    <location>
        <begin position="647"/>
        <end position="657"/>
    </location>
</feature>
<dbReference type="Gene3D" id="3.40.250.10">
    <property type="entry name" value="Rhodanese-like domain"/>
    <property type="match status" value="1"/>
</dbReference>
<dbReference type="PROSITE" id="PS50206">
    <property type="entry name" value="RHODANESE_3"/>
    <property type="match status" value="1"/>
</dbReference>
<dbReference type="PANTHER" id="PTHR10159">
    <property type="entry name" value="DUAL SPECIFICITY PROTEIN PHOSPHATASE"/>
    <property type="match status" value="1"/>
</dbReference>
<comment type="similarity">
    <text evidence="1">Belongs to the protein-tyrosine phosphatase family. Non-receptor class dual specificity subfamily.</text>
</comment>
<dbReference type="InterPro" id="IPR000340">
    <property type="entry name" value="Dual-sp_phosphatase_cat-dom"/>
</dbReference>
<feature type="domain" description="Rhodanese" evidence="8">
    <location>
        <begin position="216"/>
        <end position="237"/>
    </location>
</feature>
<dbReference type="GO" id="GO:0004725">
    <property type="term" value="F:protein tyrosine phosphatase activity"/>
    <property type="evidence" value="ECO:0007669"/>
    <property type="project" value="UniProtKB-EC"/>
</dbReference>
<keyword evidence="3" id="KW-0378">Hydrolase</keyword>
<gene>
    <name evidence="9" type="ORF">C9374_010885</name>
</gene>
<dbReference type="Proteomes" id="UP000816034">
    <property type="component" value="Unassembled WGS sequence"/>
</dbReference>
<dbReference type="InterPro" id="IPR016130">
    <property type="entry name" value="Tyr_Pase_AS"/>
</dbReference>
<evidence type="ECO:0000256" key="2">
    <source>
        <dbReference type="ARBA" id="ARBA00013064"/>
    </source>
</evidence>
<dbReference type="InterPro" id="IPR036873">
    <property type="entry name" value="Rhodanese-like_dom_sf"/>
</dbReference>
<keyword evidence="4" id="KW-0904">Protein phosphatase</keyword>
<dbReference type="GO" id="GO:0043409">
    <property type="term" value="P:negative regulation of MAPK cascade"/>
    <property type="evidence" value="ECO:0007669"/>
    <property type="project" value="TreeGrafter"/>
</dbReference>
<dbReference type="RefSeq" id="XP_044543489.1">
    <property type="nucleotide sequence ID" value="XM_044686478.1"/>
</dbReference>
<dbReference type="EC" id="3.1.3.48" evidence="2"/>
<dbReference type="InterPro" id="IPR020422">
    <property type="entry name" value="TYR_PHOSPHATASE_DUAL_dom"/>
</dbReference>
<dbReference type="EMBL" id="PYSW02000046">
    <property type="protein sequence ID" value="KAG2374315.1"/>
    <property type="molecule type" value="Genomic_DNA"/>
</dbReference>
<accession>A0AA88KD06</accession>
<sequence length="674" mass="77851">MKQAQGKKATSALVVVPPSTCLHDQVTCFQRPNTYPTSPIHLPCSSSSTRSHSHEYIHKNIPSTTVLNEYTLSSFLSRQALIQYMVHEPYSTLIIDCRDRKNFEKSHIMTSIQSCHLRWDIIFREDSILTCQVATTSHWYQQQQQQQQQQLYYHEQILFKCKDYYERIVLVMDTMWLADEKNLMMNKENRNIEMEEWNGKTNRSSSSTTFTKSKKPRVYLLEGGFSEFYHHHSNLCWNLETMKEFCMHEPQKEIQMVMRKEEENSFHHHHGTAEDHDTMVVVHREKSNGSTITFNPVHCDLLIPHFSQQEGVTLTTNTFNTSTMNTMNTMNNMNTMNTMNTTTTSLPSMEARIRNAHQLIFSNLSQRVTCEKPTKLFANLFLGNVQNSMNIQQLSELGVTCIINAALECENVFENSHSLPVNCTNNNQRLPTDALSLHNNGVGVNIKDDHTNMDHIHNHTISTSIVNPHRILYCNIPVRDSEDENISLYFEKCFQFIEMAKREQRKVLVHCFMGMSRSACLVVACLMKFKEWSLEKAFQYVKKKRPSIEINCGFMKQLVELETKLFKDRVHTPTKETTPLMNGNNTTAVITSATSHCSSLKDDTSRHMLLAVTKRSSSKKISEFIHEQQHEDQSFVMARGGDVTPPSFSPPTHPQTPPNHFANFEDQFESKHDD</sequence>
<reference evidence="9 10" key="1">
    <citation type="journal article" date="2018" name="BMC Genomics">
        <title>The genome of Naegleria lovaniensis, the basis for a comparative approach to unravel pathogenicity factors of the human pathogenic amoeba N. fowleri.</title>
        <authorList>
            <person name="Liechti N."/>
            <person name="Schurch N."/>
            <person name="Bruggmann R."/>
            <person name="Wittwer M."/>
        </authorList>
    </citation>
    <scope>NUCLEOTIDE SEQUENCE [LARGE SCALE GENOMIC DNA]</scope>
    <source>
        <strain evidence="9 10">ATCC 30569</strain>
    </source>
</reference>
<evidence type="ECO:0000313" key="9">
    <source>
        <dbReference type="EMBL" id="KAG2374315.1"/>
    </source>
</evidence>
<dbReference type="PROSITE" id="PS00383">
    <property type="entry name" value="TYR_PHOSPHATASE_1"/>
    <property type="match status" value="1"/>
</dbReference>
<feature type="domain" description="Tyrosine-protein phosphatase" evidence="6">
    <location>
        <begin position="372"/>
        <end position="567"/>
    </location>
</feature>
<evidence type="ECO:0000313" key="10">
    <source>
        <dbReference type="Proteomes" id="UP000816034"/>
    </source>
</evidence>
<feature type="domain" description="Tyrosine specific protein phosphatases" evidence="7">
    <location>
        <begin position="488"/>
        <end position="548"/>
    </location>
</feature>
<dbReference type="Pfam" id="PF00782">
    <property type="entry name" value="DSPc"/>
    <property type="match status" value="1"/>
</dbReference>
<dbReference type="PANTHER" id="PTHR10159:SF529">
    <property type="entry name" value="TYROSINE-PROTEIN PHOSPHATASE DOMAIN-CONTAINING PROTEIN"/>
    <property type="match status" value="1"/>
</dbReference>
<evidence type="ECO:0000259" key="7">
    <source>
        <dbReference type="PROSITE" id="PS50056"/>
    </source>
</evidence>
<protein>
    <recommendedName>
        <fullName evidence="2">protein-tyrosine-phosphatase</fullName>
        <ecNumber evidence="2">3.1.3.48</ecNumber>
    </recommendedName>
</protein>